<evidence type="ECO:0000256" key="7">
    <source>
        <dbReference type="ARBA" id="ARBA00022963"/>
    </source>
</evidence>
<feature type="disulfide bond" evidence="10">
    <location>
        <begin position="4"/>
        <end position="21"/>
    </location>
</feature>
<dbReference type="AlphaFoldDB" id="A0A816H8A8"/>
<dbReference type="PRINTS" id="PR00389">
    <property type="entry name" value="PHPHLIPASEA2"/>
</dbReference>
<keyword evidence="3" id="KW-0964">Secreted</keyword>
<keyword evidence="10" id="KW-1015">Disulfide bond</keyword>
<evidence type="ECO:0000256" key="8">
    <source>
        <dbReference type="ARBA" id="ARBA00023098"/>
    </source>
</evidence>
<feature type="disulfide bond" evidence="10">
    <location>
        <begin position="27"/>
        <end position="68"/>
    </location>
</feature>
<dbReference type="SMART" id="SM00085">
    <property type="entry name" value="PA2c"/>
    <property type="match status" value="1"/>
</dbReference>
<proteinExistence type="inferred from homology"/>
<dbReference type="GO" id="GO:0005509">
    <property type="term" value="F:calcium ion binding"/>
    <property type="evidence" value="ECO:0007669"/>
    <property type="project" value="InterPro"/>
</dbReference>
<dbReference type="GO" id="GO:0005576">
    <property type="term" value="C:extracellular region"/>
    <property type="evidence" value="ECO:0007669"/>
    <property type="project" value="UniProtKB-SubCell"/>
</dbReference>
<evidence type="ECO:0000256" key="4">
    <source>
        <dbReference type="ARBA" id="ARBA00022723"/>
    </source>
</evidence>
<dbReference type="InterPro" id="IPR001211">
    <property type="entry name" value="PLA2"/>
</dbReference>
<dbReference type="GO" id="GO:0016042">
    <property type="term" value="P:lipid catabolic process"/>
    <property type="evidence" value="ECO:0007669"/>
    <property type="project" value="UniProtKB-KW"/>
</dbReference>
<evidence type="ECO:0000313" key="13">
    <source>
        <dbReference type="EMBL" id="CAF1683964.1"/>
    </source>
</evidence>
<dbReference type="EC" id="3.1.1.4" evidence="2"/>
<evidence type="ECO:0000256" key="5">
    <source>
        <dbReference type="ARBA" id="ARBA00022801"/>
    </source>
</evidence>
<dbReference type="PANTHER" id="PTHR11716:SF47">
    <property type="entry name" value="PHOSPHOLIPASE A2-ALPHA"/>
    <property type="match status" value="1"/>
</dbReference>
<feature type="disulfide bond" evidence="10">
    <location>
        <begin position="54"/>
        <end position="66"/>
    </location>
</feature>
<keyword evidence="4 9" id="KW-0479">Metal-binding</keyword>
<dbReference type="GO" id="GO:0006644">
    <property type="term" value="P:phospholipid metabolic process"/>
    <property type="evidence" value="ECO:0007669"/>
    <property type="project" value="InterPro"/>
</dbReference>
<keyword evidence="8" id="KW-0443">Lipid metabolism</keyword>
<dbReference type="SUPFAM" id="SSF48619">
    <property type="entry name" value="Phospholipase A2, PLA2"/>
    <property type="match status" value="1"/>
</dbReference>
<dbReference type="EMBL" id="CAJNOR010016027">
    <property type="protein sequence ID" value="CAF1683964.1"/>
    <property type="molecule type" value="Genomic_DNA"/>
</dbReference>
<evidence type="ECO:0000256" key="2">
    <source>
        <dbReference type="ARBA" id="ARBA00013278"/>
    </source>
</evidence>
<dbReference type="PANTHER" id="PTHR11716">
    <property type="entry name" value="PHOSPHOLIPASE A2 FAMILY MEMBER"/>
    <property type="match status" value="1"/>
</dbReference>
<dbReference type="GO" id="GO:0004623">
    <property type="term" value="F:phospholipase A2 activity"/>
    <property type="evidence" value="ECO:0007669"/>
    <property type="project" value="UniProtKB-EC"/>
</dbReference>
<feature type="disulfide bond" evidence="10">
    <location>
        <begin position="20"/>
        <end position="75"/>
    </location>
</feature>
<evidence type="ECO:0000256" key="11">
    <source>
        <dbReference type="RuleBase" id="RU003654"/>
    </source>
</evidence>
<evidence type="ECO:0000313" key="14">
    <source>
        <dbReference type="Proteomes" id="UP000663828"/>
    </source>
</evidence>
<comment type="cofactor">
    <cofactor evidence="9">
        <name>Ca(2+)</name>
        <dbReference type="ChEBI" id="CHEBI:29108"/>
    </cofactor>
    <text evidence="9">Binds 1 Ca(2+) ion per subunit.</text>
</comment>
<name>A0A816H8A8_ADIRI</name>
<keyword evidence="6 9" id="KW-0106">Calcium</keyword>
<evidence type="ECO:0000259" key="12">
    <source>
        <dbReference type="SMART" id="SM00085"/>
    </source>
</evidence>
<dbReference type="GO" id="GO:0050482">
    <property type="term" value="P:arachidonate secretion"/>
    <property type="evidence" value="ECO:0007669"/>
    <property type="project" value="InterPro"/>
</dbReference>
<dbReference type="InterPro" id="IPR016090">
    <property type="entry name" value="PLA2-like_dom"/>
</dbReference>
<dbReference type="Proteomes" id="UP000663828">
    <property type="component" value="Unassembled WGS sequence"/>
</dbReference>
<dbReference type="InterPro" id="IPR036444">
    <property type="entry name" value="PLipase_A2_dom_sf"/>
</dbReference>
<gene>
    <name evidence="13" type="ORF">XAT740_LOCUS61340</name>
</gene>
<evidence type="ECO:0000256" key="6">
    <source>
        <dbReference type="ARBA" id="ARBA00022837"/>
    </source>
</evidence>
<comment type="subcellular location">
    <subcellularLocation>
        <location evidence="1">Secreted</location>
    </subcellularLocation>
</comment>
<evidence type="ECO:0000256" key="3">
    <source>
        <dbReference type="ARBA" id="ARBA00022525"/>
    </source>
</evidence>
<feature type="non-terminal residue" evidence="13">
    <location>
        <position position="1"/>
    </location>
</feature>
<keyword evidence="5" id="KW-0378">Hydrolase</keyword>
<keyword evidence="14" id="KW-1185">Reference proteome</keyword>
<keyword evidence="7" id="KW-0442">Lipid degradation</keyword>
<comment type="similarity">
    <text evidence="11">Belongs to the phospholipase A2 family.</text>
</comment>
<evidence type="ECO:0000256" key="1">
    <source>
        <dbReference type="ARBA" id="ARBA00004613"/>
    </source>
</evidence>
<reference evidence="13" key="1">
    <citation type="submission" date="2021-02" db="EMBL/GenBank/DDBJ databases">
        <authorList>
            <person name="Nowell W R."/>
        </authorList>
    </citation>
    <scope>NUCLEOTIDE SEQUENCE</scope>
</reference>
<protein>
    <recommendedName>
        <fullName evidence="2">phospholipase A2</fullName>
        <ecNumber evidence="2">3.1.1.4</ecNumber>
    </recommendedName>
</protein>
<comment type="caution">
    <text evidence="13">The sequence shown here is derived from an EMBL/GenBank/DDBJ whole genome shotgun (WGS) entry which is preliminary data.</text>
</comment>
<dbReference type="Pfam" id="PF00068">
    <property type="entry name" value="Phospholip_A2_1"/>
    <property type="match status" value="1"/>
</dbReference>
<organism evidence="13 14">
    <name type="scientific">Adineta ricciae</name>
    <name type="common">Rotifer</name>
    <dbReference type="NCBI Taxonomy" id="249248"/>
    <lineage>
        <taxon>Eukaryota</taxon>
        <taxon>Metazoa</taxon>
        <taxon>Spiralia</taxon>
        <taxon>Gnathifera</taxon>
        <taxon>Rotifera</taxon>
        <taxon>Eurotatoria</taxon>
        <taxon>Bdelloidea</taxon>
        <taxon>Adinetida</taxon>
        <taxon>Adinetidae</taxon>
        <taxon>Adineta</taxon>
    </lineage>
</organism>
<evidence type="ECO:0000256" key="9">
    <source>
        <dbReference type="PIRSR" id="PIRSR601211-2"/>
    </source>
</evidence>
<sequence length="103" mass="11965">AYWCRLGSKPEKYMDEIDLCCKFRLNCYDLALKSSKCNGILTKYSIQLNTSIHCIDNNETCAYETCMCDKLAAECFEKKLNKFNNGFINLPKKECRYESMLVS</sequence>
<accession>A0A816H8A8</accession>
<dbReference type="Gene3D" id="1.20.90.10">
    <property type="entry name" value="Phospholipase A2 domain"/>
    <property type="match status" value="1"/>
</dbReference>
<evidence type="ECO:0000256" key="10">
    <source>
        <dbReference type="PIRSR" id="PIRSR601211-3"/>
    </source>
</evidence>
<feature type="binding site" evidence="9">
    <location>
        <position position="7"/>
    </location>
    <ligand>
        <name>Ca(2+)</name>
        <dbReference type="ChEBI" id="CHEBI:29108"/>
    </ligand>
</feature>
<feature type="domain" description="Phospholipase A2-like central" evidence="12">
    <location>
        <begin position="4"/>
        <end position="96"/>
    </location>
</feature>
<feature type="disulfide bond" evidence="10">
    <location>
        <begin position="37"/>
        <end position="61"/>
    </location>
</feature>